<comment type="cofactor">
    <cofactor evidence="8">
        <name>Mn(2+)</name>
        <dbReference type="ChEBI" id="CHEBI:29035"/>
    </cofactor>
    <cofactor evidence="8">
        <name>Fe(2+)</name>
        <dbReference type="ChEBI" id="CHEBI:29033"/>
    </cofactor>
    <text evidence="8">Binds 1 Mn(2+) or Fe(2+) ion per subunit.</text>
</comment>
<dbReference type="GO" id="GO:1900376">
    <property type="term" value="P:regulation of secondary metabolite biosynthetic process"/>
    <property type="evidence" value="ECO:0007669"/>
    <property type="project" value="TreeGrafter"/>
</dbReference>
<accession>G6XJV1</accession>
<dbReference type="PANTHER" id="PTHR33202">
    <property type="entry name" value="ZINC UPTAKE REGULATION PROTEIN"/>
    <property type="match status" value="1"/>
</dbReference>
<keyword evidence="6" id="KW-0804">Transcription</keyword>
<evidence type="ECO:0000256" key="4">
    <source>
        <dbReference type="ARBA" id="ARBA00023015"/>
    </source>
</evidence>
<name>G6XJV1_9PROT</name>
<evidence type="ECO:0000256" key="7">
    <source>
        <dbReference type="PIRSR" id="PIRSR602481-1"/>
    </source>
</evidence>
<dbReference type="GO" id="GO:0045892">
    <property type="term" value="P:negative regulation of DNA-templated transcription"/>
    <property type="evidence" value="ECO:0007669"/>
    <property type="project" value="TreeGrafter"/>
</dbReference>
<dbReference type="AlphaFoldDB" id="G6XJV1"/>
<dbReference type="InterPro" id="IPR002481">
    <property type="entry name" value="FUR"/>
</dbReference>
<evidence type="ECO:0000256" key="5">
    <source>
        <dbReference type="ARBA" id="ARBA00023125"/>
    </source>
</evidence>
<dbReference type="SUPFAM" id="SSF46785">
    <property type="entry name" value="Winged helix' DNA-binding domain"/>
    <property type="match status" value="1"/>
</dbReference>
<dbReference type="PANTHER" id="PTHR33202:SF6">
    <property type="entry name" value="ZINC UPTAKE REGULATION PROTEIN"/>
    <property type="match status" value="1"/>
</dbReference>
<keyword evidence="3 7" id="KW-0862">Zinc</keyword>
<evidence type="ECO:0000256" key="8">
    <source>
        <dbReference type="PIRSR" id="PIRSR602481-2"/>
    </source>
</evidence>
<dbReference type="OrthoDB" id="9801127at2"/>
<feature type="binding site" evidence="8">
    <location>
        <position position="109"/>
    </location>
    <ligand>
        <name>Fe cation</name>
        <dbReference type="ChEBI" id="CHEBI:24875"/>
    </ligand>
</feature>
<dbReference type="GO" id="GO:0005829">
    <property type="term" value="C:cytosol"/>
    <property type="evidence" value="ECO:0007669"/>
    <property type="project" value="TreeGrafter"/>
</dbReference>
<keyword evidence="10" id="KW-1185">Reference proteome</keyword>
<keyword evidence="8" id="KW-0408">Iron</keyword>
<evidence type="ECO:0000256" key="1">
    <source>
        <dbReference type="ARBA" id="ARBA00007957"/>
    </source>
</evidence>
<dbReference type="GO" id="GO:0000976">
    <property type="term" value="F:transcription cis-regulatory region binding"/>
    <property type="evidence" value="ECO:0007669"/>
    <property type="project" value="TreeGrafter"/>
</dbReference>
<feature type="binding site" evidence="7">
    <location>
        <position position="127"/>
    </location>
    <ligand>
        <name>Zn(2+)</name>
        <dbReference type="ChEBI" id="CHEBI:29105"/>
    </ligand>
</feature>
<gene>
    <name evidence="9" type="ORF">GMO_16800</name>
</gene>
<dbReference type="STRING" id="1088869.GMO_16800"/>
<dbReference type="eggNOG" id="COG0735">
    <property type="taxonomic scope" value="Bacteria"/>
</dbReference>
<dbReference type="GO" id="GO:0003700">
    <property type="term" value="F:DNA-binding transcription factor activity"/>
    <property type="evidence" value="ECO:0007669"/>
    <property type="project" value="InterPro"/>
</dbReference>
<dbReference type="RefSeq" id="WP_008851827.1">
    <property type="nucleotide sequence ID" value="NZ_AGQV01000005.1"/>
</dbReference>
<comment type="caution">
    <text evidence="9">The sequence shown here is derived from an EMBL/GenBank/DDBJ whole genome shotgun (WGS) entry which is preliminary data.</text>
</comment>
<keyword evidence="4" id="KW-0805">Transcription regulation</keyword>
<sequence>MPDSLSAPSVPEGLSFSPVVTARLDDVAEWCRDRGQRLTETRRQILGLILSHDRPSGAYDLLGRLRPVHPNVAPPTVYRALDFLLEHGLIHRLERLSAFVACSHAVVCHHGCDHGEWGVHRAQFLICRECGRAWELEQETVAPALMTAARKVGFRAEAATVEIEGLCAACQKDGSIAAPTAGHG</sequence>
<comment type="cofactor">
    <cofactor evidence="7">
        <name>Zn(2+)</name>
        <dbReference type="ChEBI" id="CHEBI:29105"/>
    </cofactor>
    <text evidence="7">Binds 1 zinc ion per subunit.</text>
</comment>
<protein>
    <submittedName>
        <fullName evidence="9">FUR family transcriptional regulator</fullName>
    </submittedName>
</protein>
<evidence type="ECO:0000313" key="9">
    <source>
        <dbReference type="EMBL" id="EHH67913.1"/>
    </source>
</evidence>
<dbReference type="EMBL" id="AGQV01000005">
    <property type="protein sequence ID" value="EHH67913.1"/>
    <property type="molecule type" value="Genomic_DNA"/>
</dbReference>
<dbReference type="Pfam" id="PF01475">
    <property type="entry name" value="FUR"/>
    <property type="match status" value="1"/>
</dbReference>
<evidence type="ECO:0000313" key="10">
    <source>
        <dbReference type="Proteomes" id="UP000004949"/>
    </source>
</evidence>
<dbReference type="PATRIC" id="fig|1088869.3.peg.1675"/>
<dbReference type="CDD" id="cd07153">
    <property type="entry name" value="Fur_like"/>
    <property type="match status" value="1"/>
</dbReference>
<dbReference type="Gene3D" id="1.10.10.10">
    <property type="entry name" value="Winged helix-like DNA-binding domain superfamily/Winged helix DNA-binding domain"/>
    <property type="match status" value="1"/>
</dbReference>
<feature type="binding site" evidence="7">
    <location>
        <position position="130"/>
    </location>
    <ligand>
        <name>Zn(2+)</name>
        <dbReference type="ChEBI" id="CHEBI:29105"/>
    </ligand>
</feature>
<keyword evidence="2" id="KW-0678">Repressor</keyword>
<feature type="binding site" evidence="7">
    <location>
        <position position="167"/>
    </location>
    <ligand>
        <name>Zn(2+)</name>
        <dbReference type="ChEBI" id="CHEBI:29105"/>
    </ligand>
</feature>
<dbReference type="InterPro" id="IPR036388">
    <property type="entry name" value="WH-like_DNA-bd_sf"/>
</dbReference>
<dbReference type="InterPro" id="IPR043135">
    <property type="entry name" value="Fur_C"/>
</dbReference>
<evidence type="ECO:0000256" key="6">
    <source>
        <dbReference type="ARBA" id="ARBA00023163"/>
    </source>
</evidence>
<reference evidence="9 10" key="1">
    <citation type="submission" date="2011-10" db="EMBL/GenBank/DDBJ databases">
        <title>Genome sequence of Gluconobacter morbifer G707, isolated from Drosophila gut.</title>
        <authorList>
            <person name="Lee W.-J."/>
            <person name="Kim E.-K."/>
        </authorList>
    </citation>
    <scope>NUCLEOTIDE SEQUENCE [LARGE SCALE GENOMIC DNA]</scope>
    <source>
        <strain evidence="9 10">G707</strain>
    </source>
</reference>
<feature type="binding site" evidence="8">
    <location>
        <position position="113"/>
    </location>
    <ligand>
        <name>Fe cation</name>
        <dbReference type="ChEBI" id="CHEBI:24875"/>
    </ligand>
</feature>
<evidence type="ECO:0000256" key="3">
    <source>
        <dbReference type="ARBA" id="ARBA00022833"/>
    </source>
</evidence>
<feature type="binding site" evidence="7">
    <location>
        <position position="170"/>
    </location>
    <ligand>
        <name>Zn(2+)</name>
        <dbReference type="ChEBI" id="CHEBI:29105"/>
    </ligand>
</feature>
<dbReference type="GO" id="GO:0008270">
    <property type="term" value="F:zinc ion binding"/>
    <property type="evidence" value="ECO:0007669"/>
    <property type="project" value="TreeGrafter"/>
</dbReference>
<organism evidence="9 10">
    <name type="scientific">Gluconobacter morbifer G707</name>
    <dbReference type="NCBI Taxonomy" id="1088869"/>
    <lineage>
        <taxon>Bacteria</taxon>
        <taxon>Pseudomonadati</taxon>
        <taxon>Pseudomonadota</taxon>
        <taxon>Alphaproteobacteria</taxon>
        <taxon>Acetobacterales</taxon>
        <taxon>Acetobacteraceae</taxon>
        <taxon>Gluconobacter</taxon>
    </lineage>
</organism>
<dbReference type="Proteomes" id="UP000004949">
    <property type="component" value="Unassembled WGS sequence"/>
</dbReference>
<dbReference type="InterPro" id="IPR036390">
    <property type="entry name" value="WH_DNA-bd_sf"/>
</dbReference>
<dbReference type="Gene3D" id="3.30.1490.190">
    <property type="match status" value="1"/>
</dbReference>
<keyword evidence="5" id="KW-0238">DNA-binding</keyword>
<proteinExistence type="inferred from homology"/>
<evidence type="ECO:0000256" key="2">
    <source>
        <dbReference type="ARBA" id="ARBA00022491"/>
    </source>
</evidence>
<comment type="similarity">
    <text evidence="1">Belongs to the Fur family.</text>
</comment>
<keyword evidence="7" id="KW-0479">Metal-binding</keyword>